<feature type="transmembrane region" description="Helical" evidence="7">
    <location>
        <begin position="196"/>
        <end position="218"/>
    </location>
</feature>
<comment type="similarity">
    <text evidence="2 6">Belongs to the ABC-3 integral membrane protein family.</text>
</comment>
<organism evidence="8 9">
    <name type="scientific">Vibrio mangrovi</name>
    <dbReference type="NCBI Taxonomy" id="474394"/>
    <lineage>
        <taxon>Bacteria</taxon>
        <taxon>Pseudomonadati</taxon>
        <taxon>Pseudomonadota</taxon>
        <taxon>Gammaproteobacteria</taxon>
        <taxon>Vibrionales</taxon>
        <taxon>Vibrionaceae</taxon>
        <taxon>Vibrio</taxon>
    </lineage>
</organism>
<evidence type="ECO:0000256" key="7">
    <source>
        <dbReference type="SAM" id="Phobius"/>
    </source>
</evidence>
<keyword evidence="6" id="KW-0813">Transport</keyword>
<proteinExistence type="inferred from homology"/>
<evidence type="ECO:0000313" key="8">
    <source>
        <dbReference type="EMBL" id="MDW6005477.1"/>
    </source>
</evidence>
<dbReference type="EMBL" id="JAWRCO010000002">
    <property type="protein sequence ID" value="MDW6005477.1"/>
    <property type="molecule type" value="Genomic_DNA"/>
</dbReference>
<feature type="transmembrane region" description="Helical" evidence="7">
    <location>
        <begin position="137"/>
        <end position="156"/>
    </location>
</feature>
<keyword evidence="9" id="KW-1185">Reference proteome</keyword>
<dbReference type="CDD" id="cd06550">
    <property type="entry name" value="TM_ABC_iron-siderophores_like"/>
    <property type="match status" value="1"/>
</dbReference>
<evidence type="ECO:0000256" key="1">
    <source>
        <dbReference type="ARBA" id="ARBA00004141"/>
    </source>
</evidence>
<dbReference type="RefSeq" id="WP_315972463.1">
    <property type="nucleotide sequence ID" value="NZ_AP024884.1"/>
</dbReference>
<feature type="transmembrane region" description="Helical" evidence="7">
    <location>
        <begin position="61"/>
        <end position="86"/>
    </location>
</feature>
<evidence type="ECO:0000256" key="5">
    <source>
        <dbReference type="ARBA" id="ARBA00023136"/>
    </source>
</evidence>
<dbReference type="Gene3D" id="1.10.3470.10">
    <property type="entry name" value="ABC transporter involved in vitamin B12 uptake, BtuC"/>
    <property type="match status" value="1"/>
</dbReference>
<dbReference type="PANTHER" id="PTHR30477">
    <property type="entry name" value="ABC-TRANSPORTER METAL-BINDING PROTEIN"/>
    <property type="match status" value="1"/>
</dbReference>
<gene>
    <name evidence="8" type="ORF">SBX37_21635</name>
</gene>
<name>A0ABU4ID01_9VIBR</name>
<dbReference type="Proteomes" id="UP001283366">
    <property type="component" value="Unassembled WGS sequence"/>
</dbReference>
<evidence type="ECO:0000256" key="4">
    <source>
        <dbReference type="ARBA" id="ARBA00022989"/>
    </source>
</evidence>
<keyword evidence="4 7" id="KW-1133">Transmembrane helix</keyword>
<evidence type="ECO:0000313" key="9">
    <source>
        <dbReference type="Proteomes" id="UP001283366"/>
    </source>
</evidence>
<evidence type="ECO:0000256" key="2">
    <source>
        <dbReference type="ARBA" id="ARBA00008034"/>
    </source>
</evidence>
<keyword evidence="5 7" id="KW-0472">Membrane</keyword>
<reference evidence="8 9" key="1">
    <citation type="submission" date="2023-11" db="EMBL/GenBank/DDBJ databases">
        <title>Plant-associative lifestyle of Vibrio porteresiae and its evolutionary dynamics.</title>
        <authorList>
            <person name="Rameshkumar N."/>
            <person name="Kirti K."/>
        </authorList>
    </citation>
    <scope>NUCLEOTIDE SEQUENCE [LARGE SCALE GENOMIC DNA]</scope>
    <source>
        <strain evidence="8 9">MSSRF38</strain>
    </source>
</reference>
<feature type="transmembrane region" description="Helical" evidence="7">
    <location>
        <begin position="249"/>
        <end position="269"/>
    </location>
</feature>
<protein>
    <submittedName>
        <fullName evidence="8">Metal ABC transporter permease</fullName>
    </submittedName>
</protein>
<feature type="transmembrane region" description="Helical" evidence="7">
    <location>
        <begin position="168"/>
        <end position="190"/>
    </location>
</feature>
<dbReference type="PANTHER" id="PTHR30477:SF24">
    <property type="entry name" value="IRON TRANSPORT SYSTEM MEMBRANE PROTEIN HI_0359-RELATED"/>
    <property type="match status" value="1"/>
</dbReference>
<comment type="subcellular location">
    <subcellularLocation>
        <location evidence="6">Cell membrane</location>
        <topology evidence="6">Multi-pass membrane protein</topology>
    </subcellularLocation>
    <subcellularLocation>
        <location evidence="1">Membrane</location>
        <topology evidence="1">Multi-pass membrane protein</topology>
    </subcellularLocation>
</comment>
<dbReference type="InterPro" id="IPR001626">
    <property type="entry name" value="ABC_TroCD"/>
</dbReference>
<dbReference type="InterPro" id="IPR037294">
    <property type="entry name" value="ABC_BtuC-like"/>
</dbReference>
<feature type="transmembrane region" description="Helical" evidence="7">
    <location>
        <begin position="225"/>
        <end position="243"/>
    </location>
</feature>
<dbReference type="SUPFAM" id="SSF81345">
    <property type="entry name" value="ABC transporter involved in vitamin B12 uptake, BtuC"/>
    <property type="match status" value="1"/>
</dbReference>
<comment type="caution">
    <text evidence="8">The sequence shown here is derived from an EMBL/GenBank/DDBJ whole genome shotgun (WGS) entry which is preliminary data.</text>
</comment>
<sequence length="292" mass="31782">MMDNLIQWFSEPFQFEFMRRALWAGLAVGAVCAVLSCYLVLKGWSLMGDAISHAVLPGIVIAYTLGIALPIGAFISGLACALMSGYIKENCRVKEDTVMGIVYSGMFALGLVLFTKIETEQHLLHILFGNMLGIQDFEFTQTVTLSLIVFAIVVTFRKDFLLYCFDKSHARVVGLPVVLIHYSLLVLLSLTIVATIQAVGVIMVVAMLVSPGITAFVLTRQFSHMMWIALGVSLSSIVLGILVSFHIDGATSACIVLVQACFFLLALVASKVITRTAAQHEIPPETHVSPSH</sequence>
<dbReference type="Pfam" id="PF00950">
    <property type="entry name" value="ABC-3"/>
    <property type="match status" value="1"/>
</dbReference>
<feature type="transmembrane region" description="Helical" evidence="7">
    <location>
        <begin position="98"/>
        <end position="117"/>
    </location>
</feature>
<evidence type="ECO:0000256" key="3">
    <source>
        <dbReference type="ARBA" id="ARBA00022692"/>
    </source>
</evidence>
<evidence type="ECO:0000256" key="6">
    <source>
        <dbReference type="RuleBase" id="RU003943"/>
    </source>
</evidence>
<feature type="transmembrane region" description="Helical" evidence="7">
    <location>
        <begin position="21"/>
        <end position="41"/>
    </location>
</feature>
<keyword evidence="3 6" id="KW-0812">Transmembrane</keyword>
<accession>A0ABU4ID01</accession>